<dbReference type="Proteomes" id="UP000524404">
    <property type="component" value="Unassembled WGS sequence"/>
</dbReference>
<keyword evidence="4" id="KW-1003">Cell membrane</keyword>
<evidence type="ECO:0000256" key="9">
    <source>
        <dbReference type="ARBA" id="ARBA00023136"/>
    </source>
</evidence>
<evidence type="ECO:0000256" key="1">
    <source>
        <dbReference type="ARBA" id="ARBA00004383"/>
    </source>
</evidence>
<keyword evidence="3" id="KW-0813">Transport</keyword>
<keyword evidence="10" id="KW-0732">Signal</keyword>
<dbReference type="InterPro" id="IPR051045">
    <property type="entry name" value="TonB-dependent_transducer"/>
</dbReference>
<dbReference type="GO" id="GO:0055085">
    <property type="term" value="P:transmembrane transport"/>
    <property type="evidence" value="ECO:0007669"/>
    <property type="project" value="InterPro"/>
</dbReference>
<feature type="signal peptide" evidence="10">
    <location>
        <begin position="1"/>
        <end position="19"/>
    </location>
</feature>
<feature type="domain" description="TonB C-terminal" evidence="11">
    <location>
        <begin position="375"/>
        <end position="467"/>
    </location>
</feature>
<evidence type="ECO:0000259" key="11">
    <source>
        <dbReference type="PROSITE" id="PS52015"/>
    </source>
</evidence>
<sequence length="467" mass="53569">MKKILTSIVLALFFFTSFAQNPTEKIDPIQEFISATTQVPFMAKIANSKGPVSVAFTMGENNLPDKYEIVQKLTEECDKEALRVVKLIHPKYLKDKLAGNKRIVLEVPFLNTFNVFYSKGYQMDYFDKDQKRHFGSEPMYARRYLVDTLSGRIIGNVEYFVIKDKMPSLIEISKLQIDSSQQNSSELIDKTDANKIYTLTAFSKFKFPTLSQSYYKNGRAVYRNFNDENYKYYSNGRISSFHKKVKEDKFFKNYTIKWHPNGLMASIITHIPNTNQENDEVADNYLAVWDSLGNQIVKNGEGFCEYCKSRNDDFLLESGLITSGVKDGIWKGRDTKGEMVYEEFFDKGVFIKGTFLDKGQRTVYRFHDEQAYFEGGMQAFLKHLQRNLKFPAEAQRANVGGKVYVQFTVLTDGSLSDVNVIKSVGFGCDEEAARVIELTSGRWNPRKQRGKAVISKMTVPISFVLSR</sequence>
<dbReference type="RefSeq" id="WP_184131498.1">
    <property type="nucleotide sequence ID" value="NZ_JACHKT010000005.1"/>
</dbReference>
<evidence type="ECO:0000256" key="4">
    <source>
        <dbReference type="ARBA" id="ARBA00022475"/>
    </source>
</evidence>
<name>A0A841EQB0_9BACT</name>
<dbReference type="GO" id="GO:0031992">
    <property type="term" value="F:energy transducer activity"/>
    <property type="evidence" value="ECO:0007669"/>
    <property type="project" value="TreeGrafter"/>
</dbReference>
<evidence type="ECO:0000313" key="12">
    <source>
        <dbReference type="EMBL" id="MBB6002460.1"/>
    </source>
</evidence>
<evidence type="ECO:0000256" key="2">
    <source>
        <dbReference type="ARBA" id="ARBA00006555"/>
    </source>
</evidence>
<evidence type="ECO:0000313" key="13">
    <source>
        <dbReference type="Proteomes" id="UP000524404"/>
    </source>
</evidence>
<dbReference type="Gene3D" id="3.30.1150.10">
    <property type="match status" value="1"/>
</dbReference>
<keyword evidence="7" id="KW-0653">Protein transport</keyword>
<dbReference type="GO" id="GO:0098797">
    <property type="term" value="C:plasma membrane protein complex"/>
    <property type="evidence" value="ECO:0007669"/>
    <property type="project" value="TreeGrafter"/>
</dbReference>
<dbReference type="EMBL" id="JACHKT010000005">
    <property type="protein sequence ID" value="MBB6002460.1"/>
    <property type="molecule type" value="Genomic_DNA"/>
</dbReference>
<dbReference type="GO" id="GO:0015031">
    <property type="term" value="P:protein transport"/>
    <property type="evidence" value="ECO:0007669"/>
    <property type="project" value="UniProtKB-KW"/>
</dbReference>
<evidence type="ECO:0000256" key="7">
    <source>
        <dbReference type="ARBA" id="ARBA00022927"/>
    </source>
</evidence>
<dbReference type="NCBIfam" id="TIGR01352">
    <property type="entry name" value="tonB_Cterm"/>
    <property type="match status" value="1"/>
</dbReference>
<reference evidence="12 13" key="1">
    <citation type="submission" date="2020-08" db="EMBL/GenBank/DDBJ databases">
        <title>Functional genomics of gut bacteria from endangered species of beetles.</title>
        <authorList>
            <person name="Carlos-Shanley C."/>
        </authorList>
    </citation>
    <scope>NUCLEOTIDE SEQUENCE [LARGE SCALE GENOMIC DNA]</scope>
    <source>
        <strain evidence="12 13">S00070</strain>
    </source>
</reference>
<feature type="chain" id="PRO_5032570231" evidence="10">
    <location>
        <begin position="20"/>
        <end position="467"/>
    </location>
</feature>
<proteinExistence type="inferred from homology"/>
<dbReference type="InterPro" id="IPR006260">
    <property type="entry name" value="TonB/TolA_C"/>
</dbReference>
<evidence type="ECO:0000256" key="5">
    <source>
        <dbReference type="ARBA" id="ARBA00022519"/>
    </source>
</evidence>
<protein>
    <submittedName>
        <fullName evidence="12">TonB family protein</fullName>
    </submittedName>
</protein>
<dbReference type="InterPro" id="IPR037682">
    <property type="entry name" value="TonB_C"/>
</dbReference>
<comment type="similarity">
    <text evidence="2">Belongs to the TonB family.</text>
</comment>
<keyword evidence="8" id="KW-1133">Transmembrane helix</keyword>
<gene>
    <name evidence="12" type="ORF">HNP25_001112</name>
</gene>
<evidence type="ECO:0000256" key="10">
    <source>
        <dbReference type="SAM" id="SignalP"/>
    </source>
</evidence>
<dbReference type="PANTHER" id="PTHR33446:SF2">
    <property type="entry name" value="PROTEIN TONB"/>
    <property type="match status" value="1"/>
</dbReference>
<keyword evidence="6" id="KW-0812">Transmembrane</keyword>
<dbReference type="SUPFAM" id="SSF74653">
    <property type="entry name" value="TolA/TonB C-terminal domain"/>
    <property type="match status" value="1"/>
</dbReference>
<organism evidence="12 13">
    <name type="scientific">Arcicella rosea</name>
    <dbReference type="NCBI Taxonomy" id="502909"/>
    <lineage>
        <taxon>Bacteria</taxon>
        <taxon>Pseudomonadati</taxon>
        <taxon>Bacteroidota</taxon>
        <taxon>Cytophagia</taxon>
        <taxon>Cytophagales</taxon>
        <taxon>Flectobacillaceae</taxon>
        <taxon>Arcicella</taxon>
    </lineage>
</organism>
<dbReference type="PANTHER" id="PTHR33446">
    <property type="entry name" value="PROTEIN TONB-RELATED"/>
    <property type="match status" value="1"/>
</dbReference>
<evidence type="ECO:0000256" key="8">
    <source>
        <dbReference type="ARBA" id="ARBA00022989"/>
    </source>
</evidence>
<evidence type="ECO:0000256" key="6">
    <source>
        <dbReference type="ARBA" id="ARBA00022692"/>
    </source>
</evidence>
<dbReference type="Pfam" id="PF03544">
    <property type="entry name" value="TonB_C"/>
    <property type="match status" value="1"/>
</dbReference>
<comment type="caution">
    <text evidence="12">The sequence shown here is derived from an EMBL/GenBank/DDBJ whole genome shotgun (WGS) entry which is preliminary data.</text>
</comment>
<keyword evidence="9" id="KW-0472">Membrane</keyword>
<dbReference type="PROSITE" id="PS52015">
    <property type="entry name" value="TONB_CTD"/>
    <property type="match status" value="1"/>
</dbReference>
<evidence type="ECO:0000256" key="3">
    <source>
        <dbReference type="ARBA" id="ARBA00022448"/>
    </source>
</evidence>
<accession>A0A841EQB0</accession>
<keyword evidence="5" id="KW-0997">Cell inner membrane</keyword>
<dbReference type="AlphaFoldDB" id="A0A841EQB0"/>
<comment type="subcellular location">
    <subcellularLocation>
        <location evidence="1">Cell inner membrane</location>
        <topology evidence="1">Single-pass membrane protein</topology>
        <orientation evidence="1">Periplasmic side</orientation>
    </subcellularLocation>
</comment>
<keyword evidence="13" id="KW-1185">Reference proteome</keyword>